<dbReference type="Proteomes" id="UP000237749">
    <property type="component" value="Unassembled WGS sequence"/>
</dbReference>
<dbReference type="SUPFAM" id="SSF55729">
    <property type="entry name" value="Acyl-CoA N-acyltransferases (Nat)"/>
    <property type="match status" value="1"/>
</dbReference>
<evidence type="ECO:0000259" key="4">
    <source>
        <dbReference type="PROSITE" id="PS51462"/>
    </source>
</evidence>
<evidence type="ECO:0000259" key="3">
    <source>
        <dbReference type="PROSITE" id="PS51186"/>
    </source>
</evidence>
<dbReference type="PROSITE" id="PS00893">
    <property type="entry name" value="NUDIX_BOX"/>
    <property type="match status" value="1"/>
</dbReference>
<accession>A0A2S6HVK9</accession>
<dbReference type="CDD" id="cd04693">
    <property type="entry name" value="NUDIX_Hydrolase"/>
    <property type="match status" value="1"/>
</dbReference>
<name>A0A2S6HVK9_9FIRM</name>
<dbReference type="InterPro" id="IPR000182">
    <property type="entry name" value="GNAT_dom"/>
</dbReference>
<dbReference type="EMBL" id="PTJA01000003">
    <property type="protein sequence ID" value="PPK81937.1"/>
    <property type="molecule type" value="Genomic_DNA"/>
</dbReference>
<dbReference type="PROSITE" id="PS51186">
    <property type="entry name" value="GNAT"/>
    <property type="match status" value="1"/>
</dbReference>
<feature type="domain" description="N-acetyltransferase" evidence="3">
    <location>
        <begin position="182"/>
        <end position="331"/>
    </location>
</feature>
<protein>
    <submittedName>
        <fullName evidence="5">Acetyltransferase (GNAT) family protein</fullName>
    </submittedName>
</protein>
<keyword evidence="2" id="KW-1133">Transmembrane helix</keyword>
<dbReference type="CDD" id="cd04301">
    <property type="entry name" value="NAT_SF"/>
    <property type="match status" value="1"/>
</dbReference>
<comment type="caution">
    <text evidence="5">The sequence shown here is derived from an EMBL/GenBank/DDBJ whole genome shotgun (WGS) entry which is preliminary data.</text>
</comment>
<evidence type="ECO:0000256" key="2">
    <source>
        <dbReference type="SAM" id="Phobius"/>
    </source>
</evidence>
<feature type="transmembrane region" description="Helical" evidence="2">
    <location>
        <begin position="229"/>
        <end position="248"/>
    </location>
</feature>
<feature type="domain" description="Nudix hydrolase" evidence="4">
    <location>
        <begin position="35"/>
        <end position="164"/>
    </location>
</feature>
<dbReference type="GO" id="GO:0016787">
    <property type="term" value="F:hydrolase activity"/>
    <property type="evidence" value="ECO:0007669"/>
    <property type="project" value="UniProtKB-KW"/>
</dbReference>
<dbReference type="PANTHER" id="PTHR10885">
    <property type="entry name" value="ISOPENTENYL-DIPHOSPHATE DELTA-ISOMERASE"/>
    <property type="match status" value="1"/>
</dbReference>
<sequence length="331" mass="38976">MSDKNEKMELWDIYTKERLKTGKLQKRGEKLSDDEYHLVIHVCIFNNKNQLLIQQRQPFKSGWPNMWDLSVGGSAIAGESSSQAAERELAEELGLKMDLSDVLPKFTTTFRNGFDDFYIVKNDVDLSHIKLQKEEVQAVRWADKEEVLKMQQEGTFIPYWFLDKLFELDSWYNTFRNEDSAIKITYASNENLSSWMSMVEIVKWNFPGLETEEKVIEYKNTVKKNIDRGTAICALFGNMVVGILLFSIKHNMLCCMAVHPEFRRKHIASKMVKVMLDRMDKNRPIVVETFREEDEKGTAPRAFYKKAGFEEGELCFFENEYPEQRFYLRRW</sequence>
<dbReference type="Pfam" id="PF13508">
    <property type="entry name" value="Acetyltransf_7"/>
    <property type="match status" value="1"/>
</dbReference>
<keyword evidence="1" id="KW-0378">Hydrolase</keyword>
<dbReference type="Pfam" id="PF00293">
    <property type="entry name" value="NUDIX"/>
    <property type="match status" value="1"/>
</dbReference>
<evidence type="ECO:0000256" key="1">
    <source>
        <dbReference type="ARBA" id="ARBA00022801"/>
    </source>
</evidence>
<dbReference type="AlphaFoldDB" id="A0A2S6HVK9"/>
<keyword evidence="2" id="KW-0472">Membrane</keyword>
<evidence type="ECO:0000313" key="5">
    <source>
        <dbReference type="EMBL" id="PPK81937.1"/>
    </source>
</evidence>
<keyword evidence="5" id="KW-0808">Transferase</keyword>
<dbReference type="InterPro" id="IPR015797">
    <property type="entry name" value="NUDIX_hydrolase-like_dom_sf"/>
</dbReference>
<reference evidence="5 6" key="1">
    <citation type="submission" date="2018-02" db="EMBL/GenBank/DDBJ databases">
        <title>Genomic Encyclopedia of Archaeal and Bacterial Type Strains, Phase II (KMG-II): from individual species to whole genera.</title>
        <authorList>
            <person name="Goeker M."/>
        </authorList>
    </citation>
    <scope>NUCLEOTIDE SEQUENCE [LARGE SCALE GENOMIC DNA]</scope>
    <source>
        <strain evidence="5 6">DSM 3808</strain>
    </source>
</reference>
<keyword evidence="6" id="KW-1185">Reference proteome</keyword>
<dbReference type="Gene3D" id="3.90.79.10">
    <property type="entry name" value="Nucleoside Triphosphate Pyrophosphohydrolase"/>
    <property type="match status" value="1"/>
</dbReference>
<evidence type="ECO:0000313" key="6">
    <source>
        <dbReference type="Proteomes" id="UP000237749"/>
    </source>
</evidence>
<proteinExistence type="predicted"/>
<dbReference type="InterPro" id="IPR016181">
    <property type="entry name" value="Acyl_CoA_acyltransferase"/>
</dbReference>
<organism evidence="5 6">
    <name type="scientific">Lacrimispora xylanisolvens</name>
    <dbReference type="NCBI Taxonomy" id="384636"/>
    <lineage>
        <taxon>Bacteria</taxon>
        <taxon>Bacillati</taxon>
        <taxon>Bacillota</taxon>
        <taxon>Clostridia</taxon>
        <taxon>Lachnospirales</taxon>
        <taxon>Lachnospiraceae</taxon>
        <taxon>Lacrimispora</taxon>
    </lineage>
</organism>
<dbReference type="Gene3D" id="3.40.630.30">
    <property type="match status" value="1"/>
</dbReference>
<dbReference type="RefSeq" id="WP_242980073.1">
    <property type="nucleotide sequence ID" value="NZ_PTJA01000003.1"/>
</dbReference>
<dbReference type="InterPro" id="IPR000086">
    <property type="entry name" value="NUDIX_hydrolase_dom"/>
</dbReference>
<keyword evidence="2" id="KW-0812">Transmembrane</keyword>
<dbReference type="InterPro" id="IPR020084">
    <property type="entry name" value="NUDIX_hydrolase_CS"/>
</dbReference>
<dbReference type="GO" id="GO:0016747">
    <property type="term" value="F:acyltransferase activity, transferring groups other than amino-acyl groups"/>
    <property type="evidence" value="ECO:0007669"/>
    <property type="project" value="InterPro"/>
</dbReference>
<dbReference type="SUPFAM" id="SSF55811">
    <property type="entry name" value="Nudix"/>
    <property type="match status" value="1"/>
</dbReference>
<dbReference type="PROSITE" id="PS51462">
    <property type="entry name" value="NUDIX"/>
    <property type="match status" value="1"/>
</dbReference>
<gene>
    <name evidence="5" type="ORF">BXY41_103146</name>
</gene>
<dbReference type="PANTHER" id="PTHR10885:SF0">
    <property type="entry name" value="ISOPENTENYL-DIPHOSPHATE DELTA-ISOMERASE"/>
    <property type="match status" value="1"/>
</dbReference>